<proteinExistence type="inferred from homology"/>
<dbReference type="SUPFAM" id="SSF48371">
    <property type="entry name" value="ARM repeat"/>
    <property type="match status" value="1"/>
</dbReference>
<dbReference type="EMBL" id="JAQQPM010000001">
    <property type="protein sequence ID" value="KAK2067009.1"/>
    <property type="molecule type" value="Genomic_DNA"/>
</dbReference>
<dbReference type="GO" id="GO:0006606">
    <property type="term" value="P:protein import into nucleus"/>
    <property type="evidence" value="ECO:0007669"/>
    <property type="project" value="TreeGrafter"/>
</dbReference>
<dbReference type="CDD" id="cd13394">
    <property type="entry name" value="Syo1_like"/>
    <property type="match status" value="1"/>
</dbReference>
<keyword evidence="4" id="KW-1185">Reference proteome</keyword>
<evidence type="ECO:0000313" key="3">
    <source>
        <dbReference type="EMBL" id="KAK2067009.1"/>
    </source>
</evidence>
<name>A0AAD9HWU6_9PEZI</name>
<dbReference type="PANTHER" id="PTHR13347">
    <property type="entry name" value="HEAT REPEAT-CONTAINING PROTEIN 3"/>
    <property type="match status" value="1"/>
</dbReference>
<dbReference type="GO" id="GO:0051082">
    <property type="term" value="F:unfolded protein binding"/>
    <property type="evidence" value="ECO:0007669"/>
    <property type="project" value="TreeGrafter"/>
</dbReference>
<protein>
    <recommendedName>
        <fullName evidence="2">SYO1-like TPR repeats domain-containing protein</fullName>
    </recommendedName>
</protein>
<accession>A0AAD9HWU6</accession>
<dbReference type="InterPro" id="IPR052616">
    <property type="entry name" value="SYO1-like"/>
</dbReference>
<comment type="caution">
    <text evidence="3">The sequence shown here is derived from an EMBL/GenBank/DDBJ whole genome shotgun (WGS) entry which is preliminary data.</text>
</comment>
<dbReference type="InterPro" id="IPR057990">
    <property type="entry name" value="TPR_SYO1"/>
</dbReference>
<dbReference type="InterPro" id="IPR011989">
    <property type="entry name" value="ARM-like"/>
</dbReference>
<sequence length="681" mass="74409">MGKSRREKARPRRADPLAKAVKLPSDPELAALREAQILPVLKDLQKPDAKSRTAAASAVANIVQDAKCRKLLLREQIVPIVMGETLTDTSIDSRAAGWEILKVLAEEEESDFCVHLYRIDILTAIEHAAKSIVETFSATEPPFTKLQKPQQRLIWDIAGSLASLLGVLAAARDDILEAILKPPTILRFLFRLAASKETPRNILEETLLCLITLAEDNLELGQAVINDPETHCYDVLVKYTAGSDMIAALTCGLLHNIFTSLQWHDYSPGKDGASDARLVPVLSRILEQTTFPTGTLNGHEGSGPTETLQAALEVVATIATDFQGVLENGNRAQKQGATSEEWNGFVDEEGNAAAAADAVDGIDEMDIDSEAVGSGPDGDDNEEVDIDEDMTQVTGTGDQPEESTGLDDYPTLRELIQRTVPQLLRVCQKAFEGAGEGVMNIQTRALSALNNLAWTISCIDFSNGENPDILKSWTPAADRIWSKVITPILDTDSADLELATVVTGLAWALSRTLAGNTPAKGGEHRKFISLYRASRNPVPAKQSGGGDQQLFDPLQNVTVKCVGVLGQLARDPAPLDRNREVGIFLTTVLASDDVAPADRIEALNQFFDIYGDENAICDKEVFWREGLLKHVEEAAPKFRAMARKIDKRKEQELRMRADEALLNLGRFIKYKKKHAPKEGLV</sequence>
<evidence type="ECO:0000256" key="1">
    <source>
        <dbReference type="ARBA" id="ARBA00049983"/>
    </source>
</evidence>
<dbReference type="AlphaFoldDB" id="A0AAD9HWU6"/>
<evidence type="ECO:0000259" key="2">
    <source>
        <dbReference type="Pfam" id="PF25567"/>
    </source>
</evidence>
<reference evidence="3" key="1">
    <citation type="journal article" date="2023" name="Mol. Plant Microbe Interact.">
        <title>Elucidating the Obligate Nature and Biological Capacity of an Invasive Fungal Corn Pathogen.</title>
        <authorList>
            <person name="MacCready J.S."/>
            <person name="Roggenkamp E.M."/>
            <person name="Gdanetz K."/>
            <person name="Chilvers M.I."/>
        </authorList>
    </citation>
    <scope>NUCLEOTIDE SEQUENCE</scope>
    <source>
        <strain evidence="3">PM02</strain>
    </source>
</reference>
<comment type="similarity">
    <text evidence="1">Belongs to the nuclear import and ribosome assembly adapter family.</text>
</comment>
<dbReference type="Pfam" id="PF25567">
    <property type="entry name" value="TPR_SYO1"/>
    <property type="match status" value="1"/>
</dbReference>
<feature type="domain" description="SYO1-like TPR repeats" evidence="2">
    <location>
        <begin position="438"/>
        <end position="674"/>
    </location>
</feature>
<dbReference type="PANTHER" id="PTHR13347:SF1">
    <property type="entry name" value="HEAT REPEAT-CONTAINING PROTEIN 3"/>
    <property type="match status" value="1"/>
</dbReference>
<gene>
    <name evidence="3" type="ORF">P8C59_000779</name>
</gene>
<dbReference type="InterPro" id="IPR016024">
    <property type="entry name" value="ARM-type_fold"/>
</dbReference>
<organism evidence="3 4">
    <name type="scientific">Phyllachora maydis</name>
    <dbReference type="NCBI Taxonomy" id="1825666"/>
    <lineage>
        <taxon>Eukaryota</taxon>
        <taxon>Fungi</taxon>
        <taxon>Dikarya</taxon>
        <taxon>Ascomycota</taxon>
        <taxon>Pezizomycotina</taxon>
        <taxon>Sordariomycetes</taxon>
        <taxon>Sordariomycetidae</taxon>
        <taxon>Phyllachorales</taxon>
        <taxon>Phyllachoraceae</taxon>
        <taxon>Phyllachora</taxon>
    </lineage>
</organism>
<dbReference type="Proteomes" id="UP001217918">
    <property type="component" value="Unassembled WGS sequence"/>
</dbReference>
<evidence type="ECO:0000313" key="4">
    <source>
        <dbReference type="Proteomes" id="UP001217918"/>
    </source>
</evidence>
<dbReference type="Gene3D" id="1.25.10.10">
    <property type="entry name" value="Leucine-rich Repeat Variant"/>
    <property type="match status" value="1"/>
</dbReference>
<dbReference type="GO" id="GO:0042273">
    <property type="term" value="P:ribosomal large subunit biogenesis"/>
    <property type="evidence" value="ECO:0007669"/>
    <property type="project" value="TreeGrafter"/>
</dbReference>